<accession>A0A9P5X6C3</accession>
<evidence type="ECO:0000313" key="2">
    <source>
        <dbReference type="Proteomes" id="UP000807342"/>
    </source>
</evidence>
<organism evidence="1 2">
    <name type="scientific">Macrolepiota fuliginosa MF-IS2</name>
    <dbReference type="NCBI Taxonomy" id="1400762"/>
    <lineage>
        <taxon>Eukaryota</taxon>
        <taxon>Fungi</taxon>
        <taxon>Dikarya</taxon>
        <taxon>Basidiomycota</taxon>
        <taxon>Agaricomycotina</taxon>
        <taxon>Agaricomycetes</taxon>
        <taxon>Agaricomycetidae</taxon>
        <taxon>Agaricales</taxon>
        <taxon>Agaricineae</taxon>
        <taxon>Agaricaceae</taxon>
        <taxon>Macrolepiota</taxon>
    </lineage>
</organism>
<gene>
    <name evidence="1" type="ORF">P691DRAFT_808023</name>
</gene>
<sequence length="70" mass="7361">MADPSTSFECNFSFKIVFLFAVPSTLNTSVTLVIGGDSSGIAATASETAQRRHTKSNCSTISGFQAQLGR</sequence>
<dbReference type="AlphaFoldDB" id="A0A9P5X6C3"/>
<reference evidence="1" key="1">
    <citation type="submission" date="2020-11" db="EMBL/GenBank/DDBJ databases">
        <authorList>
            <consortium name="DOE Joint Genome Institute"/>
            <person name="Ahrendt S."/>
            <person name="Riley R."/>
            <person name="Andreopoulos W."/>
            <person name="Labutti K."/>
            <person name="Pangilinan J."/>
            <person name="Ruiz-Duenas F.J."/>
            <person name="Barrasa J.M."/>
            <person name="Sanchez-Garcia M."/>
            <person name="Camarero S."/>
            <person name="Miyauchi S."/>
            <person name="Serrano A."/>
            <person name="Linde D."/>
            <person name="Babiker R."/>
            <person name="Drula E."/>
            <person name="Ayuso-Fernandez I."/>
            <person name="Pacheco R."/>
            <person name="Padilla G."/>
            <person name="Ferreira P."/>
            <person name="Barriuso J."/>
            <person name="Kellner H."/>
            <person name="Castanera R."/>
            <person name="Alfaro M."/>
            <person name="Ramirez L."/>
            <person name="Pisabarro A.G."/>
            <person name="Kuo A."/>
            <person name="Tritt A."/>
            <person name="Lipzen A."/>
            <person name="He G."/>
            <person name="Yan M."/>
            <person name="Ng V."/>
            <person name="Cullen D."/>
            <person name="Martin F."/>
            <person name="Rosso M.-N."/>
            <person name="Henrissat B."/>
            <person name="Hibbett D."/>
            <person name="Martinez A.T."/>
            <person name="Grigoriev I.V."/>
        </authorList>
    </citation>
    <scope>NUCLEOTIDE SEQUENCE</scope>
    <source>
        <strain evidence="1">MF-IS2</strain>
    </source>
</reference>
<evidence type="ECO:0000313" key="1">
    <source>
        <dbReference type="EMBL" id="KAF9443990.1"/>
    </source>
</evidence>
<comment type="caution">
    <text evidence="1">The sequence shown here is derived from an EMBL/GenBank/DDBJ whole genome shotgun (WGS) entry which is preliminary data.</text>
</comment>
<protein>
    <submittedName>
        <fullName evidence="1">Uncharacterized protein</fullName>
    </submittedName>
</protein>
<proteinExistence type="predicted"/>
<name>A0A9P5X6C3_9AGAR</name>
<dbReference type="Proteomes" id="UP000807342">
    <property type="component" value="Unassembled WGS sequence"/>
</dbReference>
<dbReference type="EMBL" id="MU151415">
    <property type="protein sequence ID" value="KAF9443990.1"/>
    <property type="molecule type" value="Genomic_DNA"/>
</dbReference>
<keyword evidence="2" id="KW-1185">Reference proteome</keyword>